<keyword evidence="1" id="KW-0472">Membrane</keyword>
<dbReference type="AlphaFoldDB" id="A0A813GKY3"/>
<proteinExistence type="predicted"/>
<name>A0A813GKY3_POLGL</name>
<protein>
    <recommendedName>
        <fullName evidence="4">H(+)-exporting diphosphatase</fullName>
    </recommendedName>
</protein>
<keyword evidence="1" id="KW-1133">Transmembrane helix</keyword>
<evidence type="ECO:0000313" key="3">
    <source>
        <dbReference type="Proteomes" id="UP000654075"/>
    </source>
</evidence>
<reference evidence="2" key="1">
    <citation type="submission" date="2021-02" db="EMBL/GenBank/DDBJ databases">
        <authorList>
            <person name="Dougan E. K."/>
            <person name="Rhodes N."/>
            <person name="Thang M."/>
            <person name="Chan C."/>
        </authorList>
    </citation>
    <scope>NUCLEOTIDE SEQUENCE</scope>
</reference>
<evidence type="ECO:0000256" key="1">
    <source>
        <dbReference type="SAM" id="Phobius"/>
    </source>
</evidence>
<evidence type="ECO:0000313" key="2">
    <source>
        <dbReference type="EMBL" id="CAE8626848.1"/>
    </source>
</evidence>
<comment type="caution">
    <text evidence="2">The sequence shown here is derived from an EMBL/GenBank/DDBJ whole genome shotgun (WGS) entry which is preliminary data.</text>
</comment>
<sequence>ATMWVIASHAKVYNDPGSKHYVSDPAALAIAAAIIGGVLSLGFMLIFDTIADTMFYCEVVSKKRKEVGISEDPQQSCFSCGVFGSSSPPAEAQSLLRSK</sequence>
<accession>A0A813GKY3</accession>
<keyword evidence="3" id="KW-1185">Reference proteome</keyword>
<dbReference type="EMBL" id="CAJNNV010029050">
    <property type="protein sequence ID" value="CAE8626848.1"/>
    <property type="molecule type" value="Genomic_DNA"/>
</dbReference>
<feature type="transmembrane region" description="Helical" evidence="1">
    <location>
        <begin position="26"/>
        <end position="47"/>
    </location>
</feature>
<feature type="non-terminal residue" evidence="2">
    <location>
        <position position="1"/>
    </location>
</feature>
<dbReference type="Proteomes" id="UP000654075">
    <property type="component" value="Unassembled WGS sequence"/>
</dbReference>
<evidence type="ECO:0008006" key="4">
    <source>
        <dbReference type="Google" id="ProtNLM"/>
    </source>
</evidence>
<gene>
    <name evidence="2" type="ORF">PGLA1383_LOCUS43735</name>
</gene>
<keyword evidence="1" id="KW-0812">Transmembrane</keyword>
<organism evidence="2 3">
    <name type="scientific">Polarella glacialis</name>
    <name type="common">Dinoflagellate</name>
    <dbReference type="NCBI Taxonomy" id="89957"/>
    <lineage>
        <taxon>Eukaryota</taxon>
        <taxon>Sar</taxon>
        <taxon>Alveolata</taxon>
        <taxon>Dinophyceae</taxon>
        <taxon>Suessiales</taxon>
        <taxon>Suessiaceae</taxon>
        <taxon>Polarella</taxon>
    </lineage>
</organism>